<dbReference type="GO" id="GO:0008080">
    <property type="term" value="F:N-acetyltransferase activity"/>
    <property type="evidence" value="ECO:0007669"/>
    <property type="project" value="InterPro"/>
</dbReference>
<evidence type="ECO:0000313" key="8">
    <source>
        <dbReference type="Proteomes" id="UP000281084"/>
    </source>
</evidence>
<reference evidence="6 7" key="1">
    <citation type="submission" date="2018-09" db="EMBL/GenBank/DDBJ databases">
        <title>The draft genome of Acinetobacter sp. strains.</title>
        <authorList>
            <person name="Qin J."/>
            <person name="Feng Y."/>
            <person name="Zong Z."/>
        </authorList>
    </citation>
    <scope>NUCLEOTIDE SEQUENCE [LARGE SCALE GENOMIC DNA]</scope>
    <source>
        <strain evidence="5 7">WCHAc060001</strain>
        <strain evidence="4 6">WCHAc060003</strain>
    </source>
</reference>
<organism evidence="3 8">
    <name type="scientific">Acinetobacter cumulans</name>
    <dbReference type="NCBI Taxonomy" id="2136182"/>
    <lineage>
        <taxon>Bacteria</taxon>
        <taxon>Pseudomonadati</taxon>
        <taxon>Pseudomonadota</taxon>
        <taxon>Gammaproteobacteria</taxon>
        <taxon>Moraxellales</taxon>
        <taxon>Moraxellaceae</taxon>
        <taxon>Acinetobacter</taxon>
    </lineage>
</organism>
<accession>A0A498CXM2</accession>
<proteinExistence type="predicted"/>
<keyword evidence="1 3" id="KW-0808">Transferase</keyword>
<protein>
    <submittedName>
        <fullName evidence="3">GNAT family N-acetyltransferase</fullName>
    </submittedName>
</protein>
<dbReference type="Proteomes" id="UP000281084">
    <property type="component" value="Unassembled WGS sequence"/>
</dbReference>
<sequence length="150" mass="17338">MEISIRQADGLPAQIEQLAALARQEGYQFIYKLIEEFQSGKNRFDQSGEFLLLAYDQDQLIGCGGLNQQWGDAGVEDRIGRVRRFYVHPKYRQYGVGKALLQHLEKQAKPFYSALCLNTEQKGAAGFYQKHNYVFVESHPNYNYFKYLIA</sequence>
<evidence type="ECO:0000313" key="7">
    <source>
        <dbReference type="Proteomes" id="UP000273105"/>
    </source>
</evidence>
<evidence type="ECO:0000259" key="2">
    <source>
        <dbReference type="PROSITE" id="PS51186"/>
    </source>
</evidence>
<gene>
    <name evidence="3" type="ORF">D7V64_01990</name>
    <name evidence="5" type="ORF">D9K79_00055</name>
    <name evidence="4" type="ORF">D9K80_06350</name>
</gene>
<comment type="caution">
    <text evidence="3">The sequence shown here is derived from an EMBL/GenBank/DDBJ whole genome shotgun (WGS) entry which is preliminary data.</text>
</comment>
<dbReference type="Proteomes" id="UP000267166">
    <property type="component" value="Unassembled WGS sequence"/>
</dbReference>
<dbReference type="EMBL" id="RCHD01000011">
    <property type="protein sequence ID" value="RLL36194.1"/>
    <property type="molecule type" value="Genomic_DNA"/>
</dbReference>
<dbReference type="InterPro" id="IPR050769">
    <property type="entry name" value="NAT_camello-type"/>
</dbReference>
<dbReference type="InterPro" id="IPR016181">
    <property type="entry name" value="Acyl_CoA_acyltransferase"/>
</dbReference>
<evidence type="ECO:0000313" key="6">
    <source>
        <dbReference type="Proteomes" id="UP000267166"/>
    </source>
</evidence>
<dbReference type="Pfam" id="PF13508">
    <property type="entry name" value="Acetyltransf_7"/>
    <property type="match status" value="1"/>
</dbReference>
<feature type="domain" description="N-acetyltransferase" evidence="2">
    <location>
        <begin position="3"/>
        <end position="150"/>
    </location>
</feature>
<dbReference type="EMBL" id="RAXZ01000002">
    <property type="protein sequence ID" value="RKG55114.1"/>
    <property type="molecule type" value="Genomic_DNA"/>
</dbReference>
<dbReference type="Gene3D" id="3.40.630.30">
    <property type="match status" value="1"/>
</dbReference>
<reference evidence="3 8" key="2">
    <citation type="submission" date="2018-09" db="EMBL/GenBank/DDBJ databases">
        <title>The draft genome of Acinetobacter spp. strains.</title>
        <authorList>
            <person name="Qin J."/>
            <person name="Feng Y."/>
            <person name="Zong Z."/>
        </authorList>
    </citation>
    <scope>NUCLEOTIDE SEQUENCE [LARGE SCALE GENOMIC DNA]</scope>
    <source>
        <strain evidence="3 8">WCHAc060002</strain>
    </source>
</reference>
<dbReference type="PROSITE" id="PS51186">
    <property type="entry name" value="GNAT"/>
    <property type="match status" value="1"/>
</dbReference>
<dbReference type="SUPFAM" id="SSF55729">
    <property type="entry name" value="Acyl-CoA N-acyltransferases (Nat)"/>
    <property type="match status" value="1"/>
</dbReference>
<evidence type="ECO:0000313" key="3">
    <source>
        <dbReference type="EMBL" id="RKG55114.1"/>
    </source>
</evidence>
<evidence type="ECO:0000256" key="1">
    <source>
        <dbReference type="ARBA" id="ARBA00022679"/>
    </source>
</evidence>
<name>A0A3A8GJ76_9GAMM</name>
<dbReference type="Proteomes" id="UP000273105">
    <property type="component" value="Unassembled WGS sequence"/>
</dbReference>
<dbReference type="RefSeq" id="WP_106984759.1">
    <property type="nucleotide sequence ID" value="NZ_CP035934.2"/>
</dbReference>
<dbReference type="CDD" id="cd04301">
    <property type="entry name" value="NAT_SF"/>
    <property type="match status" value="1"/>
</dbReference>
<dbReference type="InterPro" id="IPR000182">
    <property type="entry name" value="GNAT_dom"/>
</dbReference>
<dbReference type="EMBL" id="RCHE01000001">
    <property type="protein sequence ID" value="RLL50190.1"/>
    <property type="molecule type" value="Genomic_DNA"/>
</dbReference>
<evidence type="ECO:0000313" key="5">
    <source>
        <dbReference type="EMBL" id="RLL50190.1"/>
    </source>
</evidence>
<accession>A0A3A8GJ76</accession>
<dbReference type="PANTHER" id="PTHR13947:SF37">
    <property type="entry name" value="LD18367P"/>
    <property type="match status" value="1"/>
</dbReference>
<keyword evidence="7" id="KW-1185">Reference proteome</keyword>
<evidence type="ECO:0000313" key="4">
    <source>
        <dbReference type="EMBL" id="RLL36194.1"/>
    </source>
</evidence>
<dbReference type="PANTHER" id="PTHR13947">
    <property type="entry name" value="GNAT FAMILY N-ACETYLTRANSFERASE"/>
    <property type="match status" value="1"/>
</dbReference>
<dbReference type="AlphaFoldDB" id="A0A3A8GJ76"/>